<dbReference type="Proteomes" id="UP001189429">
    <property type="component" value="Unassembled WGS sequence"/>
</dbReference>
<accession>A0ABN9R9T7</accession>
<feature type="region of interest" description="Disordered" evidence="1">
    <location>
        <begin position="1"/>
        <end position="33"/>
    </location>
</feature>
<sequence length="204" mass="21917">MLAARQIQDGQAVWTTPPSSPRARPRVPPTPQPLRRAMVEPLLLGLQRNCWKQVRRVLEADPEAAKLPFLEQRFEWPLCAAIRLGCSEAIVRLLTENGAEADVTNGMGLSPLQVLSSGAHAILAAPPLDLRAAPGTAEWTARMRELAAERELGVATALLRAGADPEASHGGPGRGHPSSLELARRAGKDHLVGLFETLGHVHTV</sequence>
<evidence type="ECO:0000256" key="1">
    <source>
        <dbReference type="SAM" id="MobiDB-lite"/>
    </source>
</evidence>
<proteinExistence type="predicted"/>
<evidence type="ECO:0000313" key="2">
    <source>
        <dbReference type="EMBL" id="CAK0815666.1"/>
    </source>
</evidence>
<dbReference type="InterPro" id="IPR036770">
    <property type="entry name" value="Ankyrin_rpt-contain_sf"/>
</dbReference>
<reference evidence="2" key="1">
    <citation type="submission" date="2023-10" db="EMBL/GenBank/DDBJ databases">
        <authorList>
            <person name="Chen Y."/>
            <person name="Shah S."/>
            <person name="Dougan E. K."/>
            <person name="Thang M."/>
            <person name="Chan C."/>
        </authorList>
    </citation>
    <scope>NUCLEOTIDE SEQUENCE [LARGE SCALE GENOMIC DNA]</scope>
</reference>
<gene>
    <name evidence="2" type="ORF">PCOR1329_LOCUS18886</name>
</gene>
<protein>
    <submittedName>
        <fullName evidence="2">Uncharacterized protein</fullName>
    </submittedName>
</protein>
<organism evidence="2 3">
    <name type="scientific">Prorocentrum cordatum</name>
    <dbReference type="NCBI Taxonomy" id="2364126"/>
    <lineage>
        <taxon>Eukaryota</taxon>
        <taxon>Sar</taxon>
        <taxon>Alveolata</taxon>
        <taxon>Dinophyceae</taxon>
        <taxon>Prorocentrales</taxon>
        <taxon>Prorocentraceae</taxon>
        <taxon>Prorocentrum</taxon>
    </lineage>
</organism>
<dbReference type="Gene3D" id="1.25.40.20">
    <property type="entry name" value="Ankyrin repeat-containing domain"/>
    <property type="match status" value="1"/>
</dbReference>
<name>A0ABN9R9T7_9DINO</name>
<evidence type="ECO:0000313" key="3">
    <source>
        <dbReference type="Proteomes" id="UP001189429"/>
    </source>
</evidence>
<dbReference type="EMBL" id="CAUYUJ010005975">
    <property type="protein sequence ID" value="CAK0815666.1"/>
    <property type="molecule type" value="Genomic_DNA"/>
</dbReference>
<keyword evidence="3" id="KW-1185">Reference proteome</keyword>
<comment type="caution">
    <text evidence="2">The sequence shown here is derived from an EMBL/GenBank/DDBJ whole genome shotgun (WGS) entry which is preliminary data.</text>
</comment>
<dbReference type="SUPFAM" id="SSF48403">
    <property type="entry name" value="Ankyrin repeat"/>
    <property type="match status" value="1"/>
</dbReference>